<dbReference type="Pfam" id="PF03036">
    <property type="entry name" value="Perilipin"/>
    <property type="match status" value="1"/>
</dbReference>
<dbReference type="Gene3D" id="1.20.120.340">
    <property type="entry name" value="Flagellar protein FliS"/>
    <property type="match status" value="1"/>
</dbReference>
<accession>A0AAV4JN90</accession>
<comment type="subcellular location">
    <subcellularLocation>
        <location evidence="1">Lipid droplet</location>
    </subcellularLocation>
</comment>
<reference evidence="6 7" key="1">
    <citation type="journal article" date="2021" name="Elife">
        <title>Chloroplast acquisition without the gene transfer in kleptoplastic sea slugs, Plakobranchus ocellatus.</title>
        <authorList>
            <person name="Maeda T."/>
            <person name="Takahashi S."/>
            <person name="Yoshida T."/>
            <person name="Shimamura S."/>
            <person name="Takaki Y."/>
            <person name="Nagai Y."/>
            <person name="Toyoda A."/>
            <person name="Suzuki Y."/>
            <person name="Arimoto A."/>
            <person name="Ishii H."/>
            <person name="Satoh N."/>
            <person name="Nishiyama T."/>
            <person name="Hasebe M."/>
            <person name="Maruyama T."/>
            <person name="Minagawa J."/>
            <person name="Obokata J."/>
            <person name="Shigenobu S."/>
        </authorList>
    </citation>
    <scope>NUCLEOTIDE SEQUENCE [LARGE SCALE GENOMIC DNA]</scope>
</reference>
<evidence type="ECO:0000313" key="6">
    <source>
        <dbReference type="EMBL" id="GFS23850.1"/>
    </source>
</evidence>
<proteinExistence type="inferred from homology"/>
<evidence type="ECO:0000256" key="1">
    <source>
        <dbReference type="ARBA" id="ARBA00004502"/>
    </source>
</evidence>
<dbReference type="SUPFAM" id="SSF109775">
    <property type="entry name" value="Mannose-6-phosphate receptor binding protein 1 (Tip47), C-terminal domain"/>
    <property type="match status" value="1"/>
</dbReference>
<keyword evidence="3" id="KW-0551">Lipid droplet</keyword>
<keyword evidence="5" id="KW-0175">Coiled coil</keyword>
<evidence type="ECO:0000256" key="3">
    <source>
        <dbReference type="ARBA" id="ARBA00022677"/>
    </source>
</evidence>
<evidence type="ECO:0000256" key="5">
    <source>
        <dbReference type="SAM" id="Coils"/>
    </source>
</evidence>
<dbReference type="PIRSF" id="PIRSF036881">
    <property type="entry name" value="PAT"/>
    <property type="match status" value="1"/>
</dbReference>
<dbReference type="PANTHER" id="PTHR14024:SF49">
    <property type="entry name" value="LIPID STORAGE DROPLETS SURFACE-BINDING PROTEIN 1"/>
    <property type="match status" value="1"/>
</dbReference>
<keyword evidence="7" id="KW-1185">Reference proteome</keyword>
<dbReference type="AlphaFoldDB" id="A0AAV4JN90"/>
<evidence type="ECO:0000313" key="7">
    <source>
        <dbReference type="Proteomes" id="UP000762676"/>
    </source>
</evidence>
<feature type="coiled-coil region" evidence="5">
    <location>
        <begin position="186"/>
        <end position="219"/>
    </location>
</feature>
<evidence type="ECO:0000256" key="2">
    <source>
        <dbReference type="ARBA" id="ARBA00006311"/>
    </source>
</evidence>
<dbReference type="GO" id="GO:0019915">
    <property type="term" value="P:lipid storage"/>
    <property type="evidence" value="ECO:0007669"/>
    <property type="project" value="TreeGrafter"/>
</dbReference>
<dbReference type="GO" id="GO:0005811">
    <property type="term" value="C:lipid droplet"/>
    <property type="evidence" value="ECO:0007669"/>
    <property type="project" value="UniProtKB-SubCell"/>
</dbReference>
<sequence>MPSEDQFIVDKLGEIPIVYDGWNAAMGYYSKMKDFNSLTKFTLGAAECSLKKAAEYSSPVLQRYQPQIQCANTFACNKLEDIETKYPLIKQPTEEVKEACAEYVQPVFDRVKPVTAFVNDVVDNTQKKVDQIKTTGSSLVVGVRDLSFSTVNQAVSMTLETPPGRLVTRTVDYALIQADNLIDKYIPEEEEEIDEDENENEAEEENGDAVQEIEQMEEMPASPARVAAHLQLVSSKLRRRLHQRAKQDFQKAKKRTMDSLSQLQQTLDLRDFAKTNLKGAYQKAQNIWEEMNSTENEEPAADLDVANSTYAQALERRIIAMGRILTRQVRSGVTLLEKASTEAGIFVKNPISKSQEYKDLIYEFSSENLSLAKARDAVTFFQKKLQAMIDDLESPEWLGIDIDMDGINMAEDDDEVEDNSDNNQIEVRPVNHV</sequence>
<dbReference type="PANTHER" id="PTHR14024">
    <property type="entry name" value="PERILIPIN"/>
    <property type="match status" value="1"/>
</dbReference>
<dbReference type="InterPro" id="IPR004279">
    <property type="entry name" value="Perilipin"/>
</dbReference>
<evidence type="ECO:0000256" key="4">
    <source>
        <dbReference type="PIRNR" id="PIRNR036881"/>
    </source>
</evidence>
<dbReference type="EMBL" id="BMAT01010307">
    <property type="protein sequence ID" value="GFS23850.1"/>
    <property type="molecule type" value="Genomic_DNA"/>
</dbReference>
<dbReference type="GO" id="GO:0010890">
    <property type="term" value="P:positive regulation of triglyceride storage"/>
    <property type="evidence" value="ECO:0007669"/>
    <property type="project" value="TreeGrafter"/>
</dbReference>
<dbReference type="GO" id="GO:0005829">
    <property type="term" value="C:cytosol"/>
    <property type="evidence" value="ECO:0007669"/>
    <property type="project" value="TreeGrafter"/>
</dbReference>
<dbReference type="Proteomes" id="UP000762676">
    <property type="component" value="Unassembled WGS sequence"/>
</dbReference>
<comment type="caution">
    <text evidence="6">The sequence shown here is derived from an EMBL/GenBank/DDBJ whole genome shotgun (WGS) entry which is preliminary data.</text>
</comment>
<name>A0AAV4JN90_9GAST</name>
<organism evidence="6 7">
    <name type="scientific">Elysia marginata</name>
    <dbReference type="NCBI Taxonomy" id="1093978"/>
    <lineage>
        <taxon>Eukaryota</taxon>
        <taxon>Metazoa</taxon>
        <taxon>Spiralia</taxon>
        <taxon>Lophotrochozoa</taxon>
        <taxon>Mollusca</taxon>
        <taxon>Gastropoda</taxon>
        <taxon>Heterobranchia</taxon>
        <taxon>Euthyneura</taxon>
        <taxon>Panpulmonata</taxon>
        <taxon>Sacoglossa</taxon>
        <taxon>Placobranchoidea</taxon>
        <taxon>Plakobranchidae</taxon>
        <taxon>Elysia</taxon>
    </lineage>
</organism>
<gene>
    <name evidence="6" type="ORF">ElyMa_005143100</name>
</gene>
<protein>
    <submittedName>
        <fullName evidence="6">Perilipin</fullName>
    </submittedName>
</protein>
<comment type="similarity">
    <text evidence="2 4">Belongs to the perilipin family.</text>
</comment>